<feature type="transmembrane region" description="Helical" evidence="5">
    <location>
        <begin position="301"/>
        <end position="319"/>
    </location>
</feature>
<comment type="caution">
    <text evidence="7">The sequence shown here is derived from an EMBL/GenBank/DDBJ whole genome shotgun (WGS) entry which is preliminary data.</text>
</comment>
<dbReference type="InterPro" id="IPR013525">
    <property type="entry name" value="ABC2_TM"/>
</dbReference>
<dbReference type="PANTHER" id="PTHR43471">
    <property type="entry name" value="ABC TRANSPORTER PERMEASE"/>
    <property type="match status" value="1"/>
</dbReference>
<keyword evidence="3 5" id="KW-1133">Transmembrane helix</keyword>
<name>A0ABX0EXN8_9BACT</name>
<feature type="domain" description="ABC-2 type transporter transmembrane" evidence="6">
    <location>
        <begin position="19"/>
        <end position="412"/>
    </location>
</feature>
<evidence type="ECO:0000313" key="8">
    <source>
        <dbReference type="Proteomes" id="UP001318301"/>
    </source>
</evidence>
<dbReference type="PANTHER" id="PTHR43471:SF3">
    <property type="entry name" value="ABC TRANSPORTER PERMEASE PROTEIN NATB"/>
    <property type="match status" value="1"/>
</dbReference>
<feature type="transmembrane region" description="Helical" evidence="5">
    <location>
        <begin position="174"/>
        <end position="194"/>
    </location>
</feature>
<gene>
    <name evidence="7" type="ORF">EWU23_12865</name>
</gene>
<evidence type="ECO:0000256" key="2">
    <source>
        <dbReference type="ARBA" id="ARBA00022692"/>
    </source>
</evidence>
<feature type="transmembrane region" description="Helical" evidence="5">
    <location>
        <begin position="339"/>
        <end position="358"/>
    </location>
</feature>
<comment type="subcellular location">
    <subcellularLocation>
        <location evidence="1">Membrane</location>
        <topology evidence="1">Multi-pass membrane protein</topology>
    </subcellularLocation>
</comment>
<evidence type="ECO:0000256" key="5">
    <source>
        <dbReference type="SAM" id="Phobius"/>
    </source>
</evidence>
<sequence length="439" mass="48885">MNKIFLVIKREYLTRVSKKSFWIASLVAPLLLTAIYAVPIWLATRDKEVKQVAIWDGSGLFEQKDLADKEIAFQLVTGDVANIKKTFDKQGYDAFATIPADILKNPQGLKIYSEKNLSLSLKSDIERMVQNKVREILLRNAGISTLKYKETQVDISSETITVSKHGAETTSSSGGAMILAAILGFLLYLSLLLYGSQVMNGVIEEKSSRIIEVIISSIKPYQLMLGKILGVGMVGLTQFLLWIVLTVGLSTATSKFYQAPSRMATVANTSNSEELKKSVAKVESSTQPMEELNKVIESTNIPLILGSFFFYFLFGYLLYSSLFAAIGSAVESAAEAQQFTFPVMIPIILAFILAQFTMQDPDSNIAFWASIIPFTSPINMMVRLPYGVPTWEIVLSMALLVGGFLACSWLSSRIYRVGILMYGKKMTWKEISKWVFYKN</sequence>
<dbReference type="SUPFAM" id="SSF53850">
    <property type="entry name" value="Periplasmic binding protein-like II"/>
    <property type="match status" value="1"/>
</dbReference>
<dbReference type="Proteomes" id="UP001318301">
    <property type="component" value="Unassembled WGS sequence"/>
</dbReference>
<protein>
    <submittedName>
        <fullName evidence="7">ABC transporter permease</fullName>
    </submittedName>
</protein>
<evidence type="ECO:0000256" key="4">
    <source>
        <dbReference type="ARBA" id="ARBA00023136"/>
    </source>
</evidence>
<dbReference type="RefSeq" id="WP_166232878.1">
    <property type="nucleotide sequence ID" value="NZ_CBCSIJ010000011.1"/>
</dbReference>
<dbReference type="Pfam" id="PF12698">
    <property type="entry name" value="ABC2_membrane_3"/>
    <property type="match status" value="1"/>
</dbReference>
<feature type="transmembrane region" description="Helical" evidence="5">
    <location>
        <begin position="228"/>
        <end position="252"/>
    </location>
</feature>
<feature type="transmembrane region" description="Helical" evidence="5">
    <location>
        <begin position="20"/>
        <end position="42"/>
    </location>
</feature>
<proteinExistence type="predicted"/>
<keyword evidence="8" id="KW-1185">Reference proteome</keyword>
<keyword evidence="2 5" id="KW-0812">Transmembrane</keyword>
<evidence type="ECO:0000256" key="3">
    <source>
        <dbReference type="ARBA" id="ARBA00022989"/>
    </source>
</evidence>
<keyword evidence="4 5" id="KW-0472">Membrane</keyword>
<accession>A0ABX0EXN8</accession>
<organism evidence="7 8">
    <name type="scientific">Aquirufa beregesia</name>
    <dbReference type="NCBI Taxonomy" id="2516556"/>
    <lineage>
        <taxon>Bacteria</taxon>
        <taxon>Pseudomonadati</taxon>
        <taxon>Bacteroidota</taxon>
        <taxon>Cytophagia</taxon>
        <taxon>Cytophagales</taxon>
        <taxon>Flectobacillaceae</taxon>
        <taxon>Aquirufa</taxon>
    </lineage>
</organism>
<dbReference type="EMBL" id="SEWW01000010">
    <property type="protein sequence ID" value="NGZ45370.1"/>
    <property type="molecule type" value="Genomic_DNA"/>
</dbReference>
<evidence type="ECO:0000259" key="6">
    <source>
        <dbReference type="Pfam" id="PF12698"/>
    </source>
</evidence>
<reference evidence="7 8" key="1">
    <citation type="submission" date="2019-02" db="EMBL/GenBank/DDBJ databases">
        <title>Genome of a new Bacteroidetes strain.</title>
        <authorList>
            <person name="Pitt A."/>
        </authorList>
    </citation>
    <scope>NUCLEOTIDE SEQUENCE [LARGE SCALE GENOMIC DNA]</scope>
    <source>
        <strain evidence="7 8">50C-KIRBA</strain>
    </source>
</reference>
<evidence type="ECO:0000256" key="1">
    <source>
        <dbReference type="ARBA" id="ARBA00004141"/>
    </source>
</evidence>
<feature type="transmembrane region" description="Helical" evidence="5">
    <location>
        <begin position="394"/>
        <end position="415"/>
    </location>
</feature>
<dbReference type="Gene3D" id="3.40.190.10">
    <property type="entry name" value="Periplasmic binding protein-like II"/>
    <property type="match status" value="1"/>
</dbReference>
<evidence type="ECO:0000313" key="7">
    <source>
        <dbReference type="EMBL" id="NGZ45370.1"/>
    </source>
</evidence>